<accession>A0A3L8PU41</accession>
<evidence type="ECO:0000313" key="2">
    <source>
        <dbReference type="EMBL" id="RLV58935.1"/>
    </source>
</evidence>
<reference evidence="2 3" key="1">
    <citation type="submission" date="2018-09" db="EMBL/GenBank/DDBJ databases">
        <title>Phylogeny of the Shewanellaceae, and recommendation for two new genera, Pseudoshewanella and Parashewanella.</title>
        <authorList>
            <person name="Wang G."/>
        </authorList>
    </citation>
    <scope>NUCLEOTIDE SEQUENCE [LARGE SCALE GENOMIC DNA]</scope>
    <source>
        <strain evidence="2 3">C51</strain>
    </source>
</reference>
<proteinExistence type="predicted"/>
<dbReference type="InterPro" id="IPR002885">
    <property type="entry name" value="PPR_rpt"/>
</dbReference>
<dbReference type="GO" id="GO:0003729">
    <property type="term" value="F:mRNA binding"/>
    <property type="evidence" value="ECO:0007669"/>
    <property type="project" value="TreeGrafter"/>
</dbReference>
<dbReference type="Pfam" id="PF13812">
    <property type="entry name" value="PPR_3"/>
    <property type="match status" value="1"/>
</dbReference>
<organism evidence="2 3">
    <name type="scientific">Parashewanella curva</name>
    <dbReference type="NCBI Taxonomy" id="2338552"/>
    <lineage>
        <taxon>Bacteria</taxon>
        <taxon>Pseudomonadati</taxon>
        <taxon>Pseudomonadota</taxon>
        <taxon>Gammaproteobacteria</taxon>
        <taxon>Alteromonadales</taxon>
        <taxon>Shewanellaceae</taxon>
        <taxon>Parashewanella</taxon>
    </lineage>
</organism>
<name>A0A3L8PU41_9GAMM</name>
<gene>
    <name evidence="2" type="ORF">D5018_14815</name>
</gene>
<evidence type="ECO:0000256" key="1">
    <source>
        <dbReference type="ARBA" id="ARBA00022737"/>
    </source>
</evidence>
<protein>
    <submittedName>
        <fullName evidence="2">Uncharacterized protein</fullName>
    </submittedName>
</protein>
<sequence length="1283" mass="142114">MQKQCSSIAIQKTGGQISSKGLHTRQYFNRFHSAKQTGKNDNSKGEYFSTRAFNNRLIQLRNRNSGVRLASKTQDLIKLIVKKKARPSQATCTILLSIYAKTNELDNAKHILFGRHRHKSHLDEWQLAANNKIYCAYLGVCAKTGNGKAAQQVLEIIKGNVRSRSPNKAILPDAITCVQLLTVYAETGEMDKAQRLLISAEGKESYLDEWQIPIDVIIYNTYLGVCAKTGNGKAAQQVLEIIKGNFRSQSSNKAILPNAITCVQFLTVYAETGEFDKAQRILFSADGKESYLDEWQIPANIIIYNAYLGVCAKTGNGKAAQQVLDRIKNNVRSCSPNRTIRPNAITCVQLLSVYTETGEMDKAQRLLFDTDGKESYLEEWQVPLNIKIFCAYLGVCAKTGNGKAAQQVLDIIKGNVRSGTPSKAILPNTITCVQFLKVYAETGEMDKAQRLLFDTDGKESYLEEWQVPLNSKIFCAYLGVCVKTGNGKAAQQVLDIIKGNVRSHPHSCNAVRPNEVTCVQFLSVYAETGEMNKALRLLFGIDGKESYLDEWHIPLSNKIFCAYLGVCAKTGSGRAAQQVLDIIKGNVRSLNSFCNAIRPNVITCVQLLSVYTETGEMNKAERLLFGIDGKESYLDEWHIPLSNKIFCAYLGVCAKTGNGKAAQQVLDIIKGNVRSRTPNKAILPSTITCVQLLAIYAKTGDFDKAQRLLFGTGDKESYLKEWQVPLNTKIFCAYLGVCAKTGNGKAAQQVLDIIKGNVRSHSSSFNAIRPNDVTCVQFLSVYAETGEMNKAQRILFGIDGKESYLDEWHIPLSNKIFCAYLGVCAKTGNGKAAQQVLDIIKGNVRSRSHNKAILPDAITCVQLLTVYAETGEMDKAQRLLISAEGKESYLDEWQIPIDVIIYNTYLGVCAKTGNGKAAQQVLEIIKGNFRSQSSNKAILPNAISCVQFLKVYAETGEMDKAQCLLFGANGKKSYQDEWEVIIDSIIYNAYLGVCAKTGNGKAAQQVLDIIKGNVRSRSPNKAILPDAITCVQLLSVYAETGEMDKAQRLLFGTDGKESYLDEWQIPISIIIYNAYLGVCAKTGNGKAAQQVLDIIKNNVRSRSPNKALLPNDVTCTQFLMVYAETGEFDKADCLVFGEERQKSYIDEWKIVCRSSIYSLWLVVNKNAFSKNIERIQALAICYENMGLTGSKLNLHVEQIFKNVLNEEKGRGVPFELAKALFLHHYQQDRNQIKAVVTGYRSGNTLKTKLTSFLSKELGFIVTDSEDNLGLLELKAAELKNSPS</sequence>
<dbReference type="PANTHER" id="PTHR47933">
    <property type="entry name" value="PENTATRICOPEPTIDE REPEAT-CONTAINING PROTEIN 1, MITOCHONDRIAL"/>
    <property type="match status" value="1"/>
</dbReference>
<evidence type="ECO:0000313" key="3">
    <source>
        <dbReference type="Proteomes" id="UP000281474"/>
    </source>
</evidence>
<comment type="caution">
    <text evidence="2">The sequence shown here is derived from an EMBL/GenBank/DDBJ whole genome shotgun (WGS) entry which is preliminary data.</text>
</comment>
<keyword evidence="1" id="KW-0677">Repeat</keyword>
<dbReference type="PANTHER" id="PTHR47933:SF11">
    <property type="entry name" value="PENTATRICOPEPTIDE REPEAT-CONTAINING PROTEIN 2"/>
    <property type="match status" value="1"/>
</dbReference>
<dbReference type="InterPro" id="IPR011990">
    <property type="entry name" value="TPR-like_helical_dom_sf"/>
</dbReference>
<dbReference type="Proteomes" id="UP000281474">
    <property type="component" value="Unassembled WGS sequence"/>
</dbReference>
<dbReference type="EMBL" id="QZEI01000050">
    <property type="protein sequence ID" value="RLV58935.1"/>
    <property type="molecule type" value="Genomic_DNA"/>
</dbReference>
<keyword evidence="3" id="KW-1185">Reference proteome</keyword>
<dbReference type="Gene3D" id="1.25.40.10">
    <property type="entry name" value="Tetratricopeptide repeat domain"/>
    <property type="match status" value="7"/>
</dbReference>
<dbReference type="InterPro" id="IPR051240">
    <property type="entry name" value="Mito_RNA-Proc/Resp"/>
</dbReference>